<name>A0A515DEA3_9BURK</name>
<proteinExistence type="predicted"/>
<feature type="domain" description="WYL" evidence="1">
    <location>
        <begin position="102"/>
        <end position="169"/>
    </location>
</feature>
<dbReference type="InterPro" id="IPR059020">
    <property type="entry name" value="CapW_CTD"/>
</dbReference>
<dbReference type="Proteomes" id="UP000316798">
    <property type="component" value="Chromosome"/>
</dbReference>
<dbReference type="PANTHER" id="PTHR34580">
    <property type="match status" value="1"/>
</dbReference>
<accession>A0A515DEA3</accession>
<dbReference type="OrthoDB" id="6400324at2"/>
<evidence type="ECO:0000259" key="1">
    <source>
        <dbReference type="Pfam" id="PF13280"/>
    </source>
</evidence>
<dbReference type="PROSITE" id="PS52050">
    <property type="entry name" value="WYL"/>
    <property type="match status" value="1"/>
</dbReference>
<dbReference type="PANTHER" id="PTHR34580:SF3">
    <property type="entry name" value="PROTEIN PAFB"/>
    <property type="match status" value="1"/>
</dbReference>
<evidence type="ECO:0000313" key="3">
    <source>
        <dbReference type="EMBL" id="QDL38746.1"/>
    </source>
</evidence>
<feature type="domain" description="DNA-binding transcriptional repressor CapW C-terminal dimerisation" evidence="2">
    <location>
        <begin position="188"/>
        <end position="257"/>
    </location>
</feature>
<dbReference type="Pfam" id="PF13280">
    <property type="entry name" value="WYL"/>
    <property type="match status" value="1"/>
</dbReference>
<protein>
    <submittedName>
        <fullName evidence="3">WYL domain-containing protein</fullName>
    </submittedName>
</protein>
<dbReference type="RefSeq" id="WP_142820183.1">
    <property type="nucleotide sequence ID" value="NZ_CP035503.1"/>
</dbReference>
<reference evidence="3 4" key="1">
    <citation type="submission" date="2019-01" db="EMBL/GenBank/DDBJ databases">
        <title>Genomic insights into a novel species Rhodoferax sp.</title>
        <authorList>
            <person name="Jin L."/>
        </authorList>
    </citation>
    <scope>NUCLEOTIDE SEQUENCE [LARGE SCALE GENOMIC DNA]</scope>
    <source>
        <strain evidence="3 4">CHu59-6-5</strain>
    </source>
</reference>
<dbReference type="Pfam" id="PF26107">
    <property type="entry name" value="BrxR_CTD"/>
    <property type="match status" value="1"/>
</dbReference>
<evidence type="ECO:0000259" key="2">
    <source>
        <dbReference type="Pfam" id="PF26107"/>
    </source>
</evidence>
<dbReference type="InterPro" id="IPR051534">
    <property type="entry name" value="CBASS_pafABC_assoc_protein"/>
</dbReference>
<dbReference type="EMBL" id="CP035503">
    <property type="protein sequence ID" value="QDL38746.1"/>
    <property type="molecule type" value="Genomic_DNA"/>
</dbReference>
<organism evidence="3 4">
    <name type="scientific">Rhodoferax sediminis</name>
    <dbReference type="NCBI Taxonomy" id="2509614"/>
    <lineage>
        <taxon>Bacteria</taxon>
        <taxon>Pseudomonadati</taxon>
        <taxon>Pseudomonadota</taxon>
        <taxon>Betaproteobacteria</taxon>
        <taxon>Burkholderiales</taxon>
        <taxon>Comamonadaceae</taxon>
        <taxon>Rhodoferax</taxon>
    </lineage>
</organism>
<sequence length="269" mass="30356">MSHLTNLETVLTWEGAIDNERIRQLLDVKAVWASRLLGELVKRMGRRARRASAHAPLEFADPHSARRSPDEYLRIVSTHQDRLIGGFVEDARVDLSAVAPQLFSTLFRAVKQQAGVQIVYRSMSSPAGSERIIFPHAFVRAPRRWHVRAWCAKRLGYRDFTLGRMASAELLDTPNSNPREGDAEWLRMLELVIVAHPALSISQQEMIAHEYFPGARAMRLRVRECLASYAIQDLRLALDASRQGPPDYQLLVSNAAKLPPLFGQKGNLT</sequence>
<keyword evidence="4" id="KW-1185">Reference proteome</keyword>
<dbReference type="AlphaFoldDB" id="A0A515DEA3"/>
<evidence type="ECO:0000313" key="4">
    <source>
        <dbReference type="Proteomes" id="UP000316798"/>
    </source>
</evidence>
<dbReference type="KEGG" id="rhf:EUB48_16700"/>
<dbReference type="InterPro" id="IPR026881">
    <property type="entry name" value="WYL_dom"/>
</dbReference>
<gene>
    <name evidence="3" type="ORF">EUB48_16700</name>
</gene>